<evidence type="ECO:0008006" key="5">
    <source>
        <dbReference type="Google" id="ProtNLM"/>
    </source>
</evidence>
<dbReference type="Gene3D" id="2.60.40.1120">
    <property type="entry name" value="Carboxypeptidase-like, regulatory domain"/>
    <property type="match status" value="1"/>
</dbReference>
<gene>
    <name evidence="4" type="ORF">ENW50_02465</name>
</gene>
<name>A0A7V5CSI3_9BACT</name>
<feature type="coiled-coil region" evidence="2">
    <location>
        <begin position="155"/>
        <end position="182"/>
    </location>
</feature>
<keyword evidence="1" id="KW-0802">TPR repeat</keyword>
<evidence type="ECO:0000313" key="4">
    <source>
        <dbReference type="EMBL" id="HGY93542.1"/>
    </source>
</evidence>
<evidence type="ECO:0000256" key="2">
    <source>
        <dbReference type="SAM" id="Coils"/>
    </source>
</evidence>
<accession>A0A7V5CSI3</accession>
<keyword evidence="2" id="KW-0175">Coiled coil</keyword>
<reference evidence="4" key="1">
    <citation type="journal article" date="2020" name="mSystems">
        <title>Genome- and Community-Level Interaction Insights into Carbon Utilization and Element Cycling Functions of Hydrothermarchaeota in Hydrothermal Sediment.</title>
        <authorList>
            <person name="Zhou Z."/>
            <person name="Liu Y."/>
            <person name="Xu W."/>
            <person name="Pan J."/>
            <person name="Luo Z.H."/>
            <person name="Li M."/>
        </authorList>
    </citation>
    <scope>NUCLEOTIDE SEQUENCE [LARGE SCALE GENOMIC DNA]</scope>
    <source>
        <strain evidence="4">SpSt-855</strain>
    </source>
</reference>
<feature type="repeat" description="TPR" evidence="1">
    <location>
        <begin position="199"/>
        <end position="232"/>
    </location>
</feature>
<dbReference type="Gene3D" id="1.25.40.10">
    <property type="entry name" value="Tetratricopeptide repeat domain"/>
    <property type="match status" value="2"/>
</dbReference>
<evidence type="ECO:0000256" key="1">
    <source>
        <dbReference type="PROSITE-ProRule" id="PRU00339"/>
    </source>
</evidence>
<dbReference type="SUPFAM" id="SSF48452">
    <property type="entry name" value="TPR-like"/>
    <property type="match status" value="1"/>
</dbReference>
<dbReference type="Pfam" id="PF13620">
    <property type="entry name" value="CarboxypepD_reg"/>
    <property type="match status" value="1"/>
</dbReference>
<dbReference type="GO" id="GO:0030246">
    <property type="term" value="F:carbohydrate binding"/>
    <property type="evidence" value="ECO:0007669"/>
    <property type="project" value="InterPro"/>
</dbReference>
<organism evidence="4">
    <name type="scientific">Acidobacterium capsulatum</name>
    <dbReference type="NCBI Taxonomy" id="33075"/>
    <lineage>
        <taxon>Bacteria</taxon>
        <taxon>Pseudomonadati</taxon>
        <taxon>Acidobacteriota</taxon>
        <taxon>Terriglobia</taxon>
        <taxon>Terriglobales</taxon>
        <taxon>Acidobacteriaceae</taxon>
        <taxon>Acidobacterium</taxon>
    </lineage>
</organism>
<evidence type="ECO:0000256" key="3">
    <source>
        <dbReference type="SAM" id="SignalP"/>
    </source>
</evidence>
<dbReference type="SMART" id="SM00028">
    <property type="entry name" value="TPR"/>
    <property type="match status" value="3"/>
</dbReference>
<dbReference type="InterPro" id="IPR019734">
    <property type="entry name" value="TPR_rpt"/>
</dbReference>
<comment type="caution">
    <text evidence="4">The sequence shown here is derived from an EMBL/GenBank/DDBJ whole genome shotgun (WGS) entry which is preliminary data.</text>
</comment>
<feature type="chain" id="PRO_5030708929" description="Tetratricopeptide repeat protein" evidence="3">
    <location>
        <begin position="25"/>
        <end position="377"/>
    </location>
</feature>
<feature type="signal peptide" evidence="3">
    <location>
        <begin position="1"/>
        <end position="24"/>
    </location>
</feature>
<protein>
    <recommendedName>
        <fullName evidence="5">Tetratricopeptide repeat protein</fullName>
    </recommendedName>
</protein>
<dbReference type="InterPro" id="IPR013784">
    <property type="entry name" value="Carb-bd-like_fold"/>
</dbReference>
<dbReference type="AlphaFoldDB" id="A0A7V5CSI3"/>
<dbReference type="PROSITE" id="PS50005">
    <property type="entry name" value="TPR"/>
    <property type="match status" value="1"/>
</dbReference>
<keyword evidence="3" id="KW-0732">Signal</keyword>
<proteinExistence type="predicted"/>
<dbReference type="SUPFAM" id="SSF49452">
    <property type="entry name" value="Starch-binding domain-like"/>
    <property type="match status" value="1"/>
</dbReference>
<dbReference type="InterPro" id="IPR011990">
    <property type="entry name" value="TPR-like_helical_dom_sf"/>
</dbReference>
<sequence length="377" mass="40229">MMKTKLWLTAALAATAMVALPGMAQQTAAPAATTATTTAKVGSIHGHVNDPTGAAITDGIIGLSTDGGQTSVYTFHTDANGDYKGSDIKAGTYTETLREPNTPKGKVLDEFQNVKIVAGQDTTQDFDLSRPDYIKKLSPEQQKQLAKVKAENAKILKQNSVIKNLNADLKQARKDNQNKNYAAADALMTKDTALMPNAYLLWVELGTAQKGEKKFDDAITSLNKAITLDKAEKKPNEQVLGIAEDALGEVYGDTGKVAESQAAYDAAAAADPSNAAMFYQNEAIVMNRNNQGDATVAAADKAIAADPKAPIPYYLKGQALIQKATVDPKTQKIIAPPGCVEAYQKYLDLAPNGPFAGEVKGILASIGQKQQKVYRHR</sequence>
<dbReference type="EMBL" id="DTKL01000015">
    <property type="protein sequence ID" value="HGY93542.1"/>
    <property type="molecule type" value="Genomic_DNA"/>
</dbReference>